<proteinExistence type="predicted"/>
<evidence type="ECO:0000313" key="1">
    <source>
        <dbReference type="EMBL" id="KAF7683400.1"/>
    </source>
</evidence>
<dbReference type="EMBL" id="SBIQ01000090">
    <property type="protein sequence ID" value="KAF7683400.1"/>
    <property type="molecule type" value="Genomic_DNA"/>
</dbReference>
<evidence type="ECO:0000313" key="2">
    <source>
        <dbReference type="Proteomes" id="UP001516464"/>
    </source>
</evidence>
<gene>
    <name evidence="1" type="ORF">TCON_1388</name>
</gene>
<organism evidence="1 2">
    <name type="scientific">Astathelohania contejeani</name>
    <dbReference type="NCBI Taxonomy" id="164912"/>
    <lineage>
        <taxon>Eukaryota</taxon>
        <taxon>Fungi</taxon>
        <taxon>Fungi incertae sedis</taxon>
        <taxon>Microsporidia</taxon>
        <taxon>Astathelohaniidae</taxon>
        <taxon>Astathelohania</taxon>
    </lineage>
</organism>
<accession>A0ABQ7HYX8</accession>
<keyword evidence="2" id="KW-1185">Reference proteome</keyword>
<protein>
    <submittedName>
        <fullName evidence="1">Uncharacterized protein</fullName>
    </submittedName>
</protein>
<name>A0ABQ7HYX8_9MICR</name>
<dbReference type="Proteomes" id="UP001516464">
    <property type="component" value="Unassembled WGS sequence"/>
</dbReference>
<sequence length="250" mass="29125">MTVIPLNLRIRRMNLFDQKFIGLEGIDLIENILEGRINVLSREQNLSLKNEHERAFYTLIAFNEMSDDTEYKKNKKVFHKEGVVIGPLNSSDELKEIMMPMVEYFEIHGKYCIFKFTNEYHTEPFIKLLNGIEIINDDNKITRLLVEDLYKDCVLVNFDSFVPQLGSILCSKAKSKIVQIHNIKGISKEELFHESSKYGKIREIKMHDTYAYINCENGEEEVYLGMAGLSVGRTVTVVAYYPRIWYEMGL</sequence>
<comment type="caution">
    <text evidence="1">The sequence shown here is derived from an EMBL/GenBank/DDBJ whole genome shotgun (WGS) entry which is preliminary data.</text>
</comment>
<reference evidence="1 2" key="1">
    <citation type="submission" date="2019-01" db="EMBL/GenBank/DDBJ databases">
        <title>Genomes sequencing and comparative genomics of infectious freshwater microsporidia, Cucumispora dikerogammari and Thelohania contejeani.</title>
        <authorList>
            <person name="Cormier A."/>
            <person name="Giraud I."/>
            <person name="Wattier R."/>
            <person name="Teixeira M."/>
            <person name="Grandjean F."/>
            <person name="Rigaud T."/>
            <person name="Cordaux R."/>
        </authorList>
    </citation>
    <scope>NUCLEOTIDE SEQUENCE [LARGE SCALE GENOMIC DNA]</scope>
    <source>
        <strain evidence="1">T1</strain>
        <tissue evidence="1">Spores</tissue>
    </source>
</reference>